<gene>
    <name evidence="7" type="ORF">LSG31_09005</name>
</gene>
<name>A0ABY4CPT8_9BACL</name>
<comment type="catalytic activity">
    <reaction evidence="6">
        <text>hydrogencarbonate + H(+) = CO2 + H2O</text>
        <dbReference type="Rhea" id="RHEA:10748"/>
        <dbReference type="ChEBI" id="CHEBI:15377"/>
        <dbReference type="ChEBI" id="CHEBI:15378"/>
        <dbReference type="ChEBI" id="CHEBI:16526"/>
        <dbReference type="ChEBI" id="CHEBI:17544"/>
        <dbReference type="EC" id="4.2.1.1"/>
    </reaction>
</comment>
<evidence type="ECO:0000313" key="8">
    <source>
        <dbReference type="Proteomes" id="UP000830167"/>
    </source>
</evidence>
<dbReference type="SUPFAM" id="SSF53056">
    <property type="entry name" value="beta-carbonic anhydrase, cab"/>
    <property type="match status" value="1"/>
</dbReference>
<dbReference type="InterPro" id="IPR036874">
    <property type="entry name" value="Carbonic_anhydrase_sf"/>
</dbReference>
<comment type="cofactor">
    <cofactor evidence="1">
        <name>Zn(2+)</name>
        <dbReference type="ChEBI" id="CHEBI:29105"/>
    </cofactor>
</comment>
<dbReference type="EC" id="4.2.1.1" evidence="3"/>
<evidence type="ECO:0000256" key="4">
    <source>
        <dbReference type="ARBA" id="ARBA00022723"/>
    </source>
</evidence>
<protein>
    <recommendedName>
        <fullName evidence="3">carbonic anhydrase</fullName>
        <ecNumber evidence="3">4.2.1.1</ecNumber>
    </recommendedName>
</protein>
<keyword evidence="8" id="KW-1185">Reference proteome</keyword>
<dbReference type="RefSeq" id="WP_347438957.1">
    <property type="nucleotide sequence ID" value="NZ_CP089291.1"/>
</dbReference>
<evidence type="ECO:0000256" key="2">
    <source>
        <dbReference type="ARBA" id="ARBA00006217"/>
    </source>
</evidence>
<evidence type="ECO:0000256" key="3">
    <source>
        <dbReference type="ARBA" id="ARBA00012925"/>
    </source>
</evidence>
<evidence type="ECO:0000313" key="7">
    <source>
        <dbReference type="EMBL" id="UOF92279.1"/>
    </source>
</evidence>
<evidence type="ECO:0000256" key="6">
    <source>
        <dbReference type="ARBA" id="ARBA00048348"/>
    </source>
</evidence>
<proteinExistence type="inferred from homology"/>
<dbReference type="Proteomes" id="UP000830167">
    <property type="component" value="Chromosome"/>
</dbReference>
<dbReference type="EMBL" id="CP089291">
    <property type="protein sequence ID" value="UOF92279.1"/>
    <property type="molecule type" value="Genomic_DNA"/>
</dbReference>
<sequence length="262" mass="30785">MKTLYPYWEYPYLVYLNHIHLPVYPNQYEKSNDYQDMLNLERPKNEKDLNSIYTYQEVNKTVLQREEWALRRQKELPNNRRLFVLTCMDERVPIEQTLGLQTGDAHIYRNAGGVVTDDVIRSAALSCNFFGSHEIIVVTHTECGMMSHFFHSGADIILKNLEFHLGSKIDLDSILLDPSMHELELKGDIHSFFVKWIRMFDDADNACLAQVEMLRNHPLIRKDIPIHGYVYEVESDVLRFPHHRVADKVNTAREMFSKGVWK</sequence>
<dbReference type="CDD" id="cd03379">
    <property type="entry name" value="beta_CA_cladeD"/>
    <property type="match status" value="1"/>
</dbReference>
<dbReference type="SMART" id="SM00947">
    <property type="entry name" value="Pro_CA"/>
    <property type="match status" value="1"/>
</dbReference>
<dbReference type="InterPro" id="IPR001765">
    <property type="entry name" value="Carbonic_anhydrase"/>
</dbReference>
<dbReference type="PANTHER" id="PTHR43175:SF3">
    <property type="entry name" value="CARBON DISULFIDE HYDROLASE"/>
    <property type="match status" value="1"/>
</dbReference>
<evidence type="ECO:0000256" key="5">
    <source>
        <dbReference type="ARBA" id="ARBA00022833"/>
    </source>
</evidence>
<keyword evidence="4" id="KW-0479">Metal-binding</keyword>
<organism evidence="7 8">
    <name type="scientific">Fodinisporobacter ferrooxydans</name>
    <dbReference type="NCBI Taxonomy" id="2901836"/>
    <lineage>
        <taxon>Bacteria</taxon>
        <taxon>Bacillati</taxon>
        <taxon>Bacillota</taxon>
        <taxon>Bacilli</taxon>
        <taxon>Bacillales</taxon>
        <taxon>Alicyclobacillaceae</taxon>
        <taxon>Fodinisporobacter</taxon>
    </lineage>
</organism>
<dbReference type="PANTHER" id="PTHR43175">
    <property type="entry name" value="CARBONIC ANHYDRASE"/>
    <property type="match status" value="1"/>
</dbReference>
<keyword evidence="5" id="KW-0862">Zinc</keyword>
<evidence type="ECO:0000256" key="1">
    <source>
        <dbReference type="ARBA" id="ARBA00001947"/>
    </source>
</evidence>
<dbReference type="Pfam" id="PF00484">
    <property type="entry name" value="Pro_CA"/>
    <property type="match status" value="1"/>
</dbReference>
<comment type="similarity">
    <text evidence="2">Belongs to the beta-class carbonic anhydrase family.</text>
</comment>
<reference evidence="7" key="1">
    <citation type="submission" date="2021-12" db="EMBL/GenBank/DDBJ databases">
        <title>Alicyclobacillaceae gen. nov., sp. nov., isolated from chalcocite enrichment system.</title>
        <authorList>
            <person name="Jiang Z."/>
        </authorList>
    </citation>
    <scope>NUCLEOTIDE SEQUENCE</scope>
    <source>
        <strain evidence="7">MYW30-H2</strain>
    </source>
</reference>
<accession>A0ABY4CPT8</accession>
<dbReference type="Gene3D" id="3.40.1050.10">
    <property type="entry name" value="Carbonic anhydrase"/>
    <property type="match status" value="1"/>
</dbReference>